<comment type="caution">
    <text evidence="3">The sequence shown here is derived from an EMBL/GenBank/DDBJ whole genome shotgun (WGS) entry which is preliminary data.</text>
</comment>
<dbReference type="PANTHER" id="PTHR39468:SF1">
    <property type="entry name" value="MTF2-LIKE C-TERMINAL DOMAIN-CONTAINING PROTEIN"/>
    <property type="match status" value="1"/>
</dbReference>
<organism evidence="3 4">
    <name type="scientific">Lachnellula willkommii</name>
    <dbReference type="NCBI Taxonomy" id="215461"/>
    <lineage>
        <taxon>Eukaryota</taxon>
        <taxon>Fungi</taxon>
        <taxon>Dikarya</taxon>
        <taxon>Ascomycota</taxon>
        <taxon>Pezizomycotina</taxon>
        <taxon>Leotiomycetes</taxon>
        <taxon>Helotiales</taxon>
        <taxon>Lachnaceae</taxon>
        <taxon>Lachnellula</taxon>
    </lineage>
</organism>
<feature type="domain" description="Mtf2-like C-terminal" evidence="2">
    <location>
        <begin position="267"/>
        <end position="478"/>
    </location>
</feature>
<feature type="region of interest" description="Disordered" evidence="1">
    <location>
        <begin position="128"/>
        <end position="153"/>
    </location>
</feature>
<feature type="region of interest" description="Disordered" evidence="1">
    <location>
        <begin position="48"/>
        <end position="86"/>
    </location>
</feature>
<evidence type="ECO:0000313" key="4">
    <source>
        <dbReference type="Proteomes" id="UP000315522"/>
    </source>
</evidence>
<feature type="compositionally biased region" description="Basic residues" evidence="1">
    <location>
        <begin position="320"/>
        <end position="331"/>
    </location>
</feature>
<dbReference type="InterPro" id="IPR043837">
    <property type="entry name" value="Mtf2-like_C"/>
</dbReference>
<proteinExistence type="predicted"/>
<reference evidence="3 4" key="1">
    <citation type="submission" date="2018-05" db="EMBL/GenBank/DDBJ databases">
        <title>Genome sequencing and assembly of the regulated plant pathogen Lachnellula willkommii and related sister species for the development of diagnostic species identification markers.</title>
        <authorList>
            <person name="Giroux E."/>
            <person name="Bilodeau G."/>
        </authorList>
    </citation>
    <scope>NUCLEOTIDE SEQUENCE [LARGE SCALE GENOMIC DNA]</scope>
    <source>
        <strain evidence="3 4">CBS 172.35</strain>
    </source>
</reference>
<name>A0A559MGJ9_9HELO</name>
<feature type="region of interest" description="Disordered" evidence="1">
    <location>
        <begin position="310"/>
        <end position="336"/>
    </location>
</feature>
<feature type="compositionally biased region" description="Basic and acidic residues" evidence="1">
    <location>
        <begin position="56"/>
        <end position="66"/>
    </location>
</feature>
<evidence type="ECO:0000256" key="1">
    <source>
        <dbReference type="SAM" id="MobiDB-lite"/>
    </source>
</evidence>
<dbReference type="InterPro" id="IPR040009">
    <property type="entry name" value="Mtf2/C5D6.12-like"/>
</dbReference>
<dbReference type="Proteomes" id="UP000315522">
    <property type="component" value="Unassembled WGS sequence"/>
</dbReference>
<dbReference type="PANTHER" id="PTHR39468">
    <property type="entry name" value="CHROMOSOME 7, WHOLE GENOME SHOTGUN SEQUENCE"/>
    <property type="match status" value="1"/>
</dbReference>
<accession>A0A559MGJ9</accession>
<dbReference type="AlphaFoldDB" id="A0A559MGJ9"/>
<gene>
    <name evidence="3" type="ORF">LAWI1_G004142</name>
</gene>
<dbReference type="Pfam" id="PF19189">
    <property type="entry name" value="Mtf2"/>
    <property type="match status" value="1"/>
</dbReference>
<sequence length="513" mass="57852">MTPFLYKTKTLSNFCWVGANPIFGCRYPRSVVRNNLCLAHQSIHNRHYSSPGWGRDNSDNRGDRVRPAPARAFVKRKPNPPPRSLRNAEFEIPFELTSYIRNGSAYKLNRLDTINVNEFGEVDDSELEGGQFEGEDGAMHPGEEGPSMNLRGPRESTITETERRAFQRIFSDIFAQNQSLSPQPSQESKDQAKSNLDSILGSVISRLPKTPEEMLKIVNSYPPALRPAAAKAMQAYDGEDENLFEGEMKELADLDHDQLEAIRNPERERVESLMQDARTDIDLWAVLEKEVFSLIPKLGLEEAPLNVGQIKDAESESKSKKQTGPKRKKAKIASEGEEANKVERFDRVVAQSPNGTEVSALTLYGPLYPSYLLFGIRLLDRSFAKPSPLALAVLPKIKSLGAISHVLGASTQLYNEIIRIHYYSYEDFNSIAKTLNEMEHSAVDQDEDTLDIIIEILRLQAAIARGEKGDLMKELWSMPQFSRVNFQFWRNKIATTIRVNTQTMVGQPLPVLR</sequence>
<protein>
    <recommendedName>
        <fullName evidence="2">Mtf2-like C-terminal domain-containing protein</fullName>
    </recommendedName>
</protein>
<evidence type="ECO:0000313" key="3">
    <source>
        <dbReference type="EMBL" id="TVY92078.1"/>
    </source>
</evidence>
<dbReference type="EMBL" id="QGML01000394">
    <property type="protein sequence ID" value="TVY92078.1"/>
    <property type="molecule type" value="Genomic_DNA"/>
</dbReference>
<dbReference type="GO" id="GO:0005739">
    <property type="term" value="C:mitochondrion"/>
    <property type="evidence" value="ECO:0007669"/>
    <property type="project" value="InterPro"/>
</dbReference>
<keyword evidence="4" id="KW-1185">Reference proteome</keyword>
<evidence type="ECO:0000259" key="2">
    <source>
        <dbReference type="Pfam" id="PF19189"/>
    </source>
</evidence>